<dbReference type="InterPro" id="IPR032466">
    <property type="entry name" value="Metal_Hydrolase"/>
</dbReference>
<dbReference type="Gene3D" id="3.20.20.140">
    <property type="entry name" value="Metal-dependent hydrolases"/>
    <property type="match status" value="1"/>
</dbReference>
<sequence length="449" mass="48700">MIKKLAFLLGGLALVLLLAGCAVWLFGAAEYDRRMNRVAADPTAPEPRDEDRALHQSLFIADLHADTLKWERDLLERSDVGHVDLPRLVDGNVALQSFTIVTQSPLPFTRARYNETEACVSGSSLDMAAVLAAAQGRPAFSTRERAIHQIERFKAAVQRSKESDGAELRLIKDVDDLRRLVEDRQAGQQVVGGILGIEGGHWVGNTEGDLSLVEADMQQLYDLGVRQFAPNHRFDNALSGSGEGCERYGLTELGVHALRTAERLGIAVDLSHISQQGMDDAARVLSEPFMISHTGIKAGCEAPCRPARNLSDDQIKSVLNSGGIVGIGYWPYAVGPSVWHIANAMSHVMSLSQEMGLEPGKHVAFGSDYDGSVTPFFDVSELSILTAVMRQRADPFSEDLIRDIAGRNVCRYFARTLPGGSQDAADNICSGAATPDELHEEGPLDILGS</sequence>
<organism evidence="1 2">
    <name type="scientific">Hydrocarboniclastica marina</name>
    <dbReference type="NCBI Taxonomy" id="2259620"/>
    <lineage>
        <taxon>Bacteria</taxon>
        <taxon>Pseudomonadati</taxon>
        <taxon>Pseudomonadota</taxon>
        <taxon>Gammaproteobacteria</taxon>
        <taxon>Alteromonadales</taxon>
        <taxon>Alteromonadaceae</taxon>
        <taxon>Hydrocarboniclastica</taxon>
    </lineage>
</organism>
<dbReference type="Pfam" id="PF01244">
    <property type="entry name" value="Peptidase_M19"/>
    <property type="match status" value="1"/>
</dbReference>
<dbReference type="PROSITE" id="PS51257">
    <property type="entry name" value="PROKAR_LIPOPROTEIN"/>
    <property type="match status" value="1"/>
</dbReference>
<reference evidence="1 2" key="1">
    <citation type="submission" date="2018-07" db="EMBL/GenBank/DDBJ databases">
        <title>Marsedoiliclastica nanhaica gen. nov. sp. nov., a novel marine hydrocarbonoclastic bacterium isolated from an in-situ enriched hydrocarbon-degrading consortium in deep-sea sediment.</title>
        <authorList>
            <person name="Dong C."/>
            <person name="Ma T."/>
            <person name="Liu R."/>
            <person name="Shao Z."/>
        </authorList>
    </citation>
    <scope>NUCLEOTIDE SEQUENCE [LARGE SCALE GENOMIC DNA]</scope>
    <source>
        <strain evidence="2">soil36-7</strain>
    </source>
</reference>
<dbReference type="GO" id="GO:0006508">
    <property type="term" value="P:proteolysis"/>
    <property type="evidence" value="ECO:0007669"/>
    <property type="project" value="InterPro"/>
</dbReference>
<name>A0A4P7XEZ5_9ALTE</name>
<accession>A0A4P7XEZ5</accession>
<dbReference type="EMBL" id="CP031093">
    <property type="protein sequence ID" value="QCF25488.1"/>
    <property type="molecule type" value="Genomic_DNA"/>
</dbReference>
<dbReference type="PROSITE" id="PS51365">
    <property type="entry name" value="RENAL_DIPEPTIDASE_2"/>
    <property type="match status" value="1"/>
</dbReference>
<keyword evidence="2" id="KW-1185">Reference proteome</keyword>
<dbReference type="RefSeq" id="WP_136547816.1">
    <property type="nucleotide sequence ID" value="NZ_CP031093.1"/>
</dbReference>
<dbReference type="AlphaFoldDB" id="A0A4P7XEZ5"/>
<dbReference type="PANTHER" id="PTHR10443">
    <property type="entry name" value="MICROSOMAL DIPEPTIDASE"/>
    <property type="match status" value="1"/>
</dbReference>
<dbReference type="GO" id="GO:0070573">
    <property type="term" value="F:metallodipeptidase activity"/>
    <property type="evidence" value="ECO:0007669"/>
    <property type="project" value="InterPro"/>
</dbReference>
<dbReference type="SUPFAM" id="SSF51556">
    <property type="entry name" value="Metallo-dependent hydrolases"/>
    <property type="match status" value="1"/>
</dbReference>
<dbReference type="PANTHER" id="PTHR10443:SF12">
    <property type="entry name" value="DIPEPTIDASE"/>
    <property type="match status" value="1"/>
</dbReference>
<dbReference type="InterPro" id="IPR008257">
    <property type="entry name" value="Pept_M19"/>
</dbReference>
<gene>
    <name evidence="1" type="ORF">soil367_05840</name>
</gene>
<dbReference type="OrthoDB" id="9804920at2"/>
<evidence type="ECO:0000313" key="2">
    <source>
        <dbReference type="Proteomes" id="UP000298049"/>
    </source>
</evidence>
<proteinExistence type="predicted"/>
<evidence type="ECO:0000313" key="1">
    <source>
        <dbReference type="EMBL" id="QCF25488.1"/>
    </source>
</evidence>
<dbReference type="KEGG" id="hmi:soil367_05840"/>
<protein>
    <submittedName>
        <fullName evidence="1">Peptidase M19</fullName>
    </submittedName>
</protein>
<dbReference type="Proteomes" id="UP000298049">
    <property type="component" value="Chromosome"/>
</dbReference>